<dbReference type="AlphaFoldDB" id="A0A835ZYT3"/>
<evidence type="ECO:0000313" key="1">
    <source>
        <dbReference type="EMBL" id="KAG5198202.1"/>
    </source>
</evidence>
<comment type="caution">
    <text evidence="1">The sequence shown here is derived from an EMBL/GenBank/DDBJ whole genome shotgun (WGS) entry which is preliminary data.</text>
</comment>
<name>A0A835ZYT3_SHEEP</name>
<gene>
    <name evidence="1" type="ORF">JEQ12_007892</name>
</gene>
<dbReference type="Proteomes" id="UP000664991">
    <property type="component" value="Unassembled WGS sequence"/>
</dbReference>
<protein>
    <submittedName>
        <fullName evidence="1">Uncharacterized protein</fullName>
    </submittedName>
</protein>
<feature type="non-terminal residue" evidence="1">
    <location>
        <position position="158"/>
    </location>
</feature>
<accession>A0A835ZYT3</accession>
<proteinExistence type="predicted"/>
<reference evidence="1 2" key="1">
    <citation type="submission" date="2020-12" db="EMBL/GenBank/DDBJ databases">
        <title>De novo assembly of Tibetan sheep genome.</title>
        <authorList>
            <person name="Li X."/>
        </authorList>
    </citation>
    <scope>NUCLEOTIDE SEQUENCE [LARGE SCALE GENOMIC DNA]</scope>
    <source>
        <tissue evidence="1">Heart</tissue>
    </source>
</reference>
<dbReference type="EMBL" id="JAEMGP010000018">
    <property type="protein sequence ID" value="KAG5198202.1"/>
    <property type="molecule type" value="Genomic_DNA"/>
</dbReference>
<organism evidence="1 2">
    <name type="scientific">Ovis aries</name>
    <name type="common">Sheep</name>
    <dbReference type="NCBI Taxonomy" id="9940"/>
    <lineage>
        <taxon>Eukaryota</taxon>
        <taxon>Metazoa</taxon>
        <taxon>Chordata</taxon>
        <taxon>Craniata</taxon>
        <taxon>Vertebrata</taxon>
        <taxon>Euteleostomi</taxon>
        <taxon>Mammalia</taxon>
        <taxon>Eutheria</taxon>
        <taxon>Laurasiatheria</taxon>
        <taxon>Artiodactyla</taxon>
        <taxon>Ruminantia</taxon>
        <taxon>Pecora</taxon>
        <taxon>Bovidae</taxon>
        <taxon>Caprinae</taxon>
        <taxon>Ovis</taxon>
    </lineage>
</organism>
<sequence>KFCSLIRTLKDQRKGAVRAEFSIKCSPNEKAELKRLVLFAVVLCIKGHQGFIRQTPCPQIKGILSSSIVLRPAVSLNHCSLQVDKMPACIPQPEWTPVIRAPTVSLYILVTLSRSSDLPVFSPPTWQGFEVNGHVLFSILNMVSNLVSHRKYLLSNIN</sequence>
<evidence type="ECO:0000313" key="2">
    <source>
        <dbReference type="Proteomes" id="UP000664991"/>
    </source>
</evidence>